<dbReference type="AlphaFoldDB" id="A0AAV0WG56"/>
<organism evidence="1 2">
    <name type="scientific">Macrosiphum euphorbiae</name>
    <name type="common">potato aphid</name>
    <dbReference type="NCBI Taxonomy" id="13131"/>
    <lineage>
        <taxon>Eukaryota</taxon>
        <taxon>Metazoa</taxon>
        <taxon>Ecdysozoa</taxon>
        <taxon>Arthropoda</taxon>
        <taxon>Hexapoda</taxon>
        <taxon>Insecta</taxon>
        <taxon>Pterygota</taxon>
        <taxon>Neoptera</taxon>
        <taxon>Paraneoptera</taxon>
        <taxon>Hemiptera</taxon>
        <taxon>Sternorrhyncha</taxon>
        <taxon>Aphidomorpha</taxon>
        <taxon>Aphidoidea</taxon>
        <taxon>Aphididae</taxon>
        <taxon>Macrosiphini</taxon>
        <taxon>Macrosiphum</taxon>
    </lineage>
</organism>
<dbReference type="EMBL" id="CARXXK010000002">
    <property type="protein sequence ID" value="CAI6354658.1"/>
    <property type="molecule type" value="Genomic_DNA"/>
</dbReference>
<evidence type="ECO:0000313" key="2">
    <source>
        <dbReference type="Proteomes" id="UP001160148"/>
    </source>
</evidence>
<dbReference type="Proteomes" id="UP001160148">
    <property type="component" value="Unassembled WGS sequence"/>
</dbReference>
<name>A0AAV0WG56_9HEMI</name>
<sequence>MQGSIPRFKNLFQYISGSYKINCTMSNVIGLYSHEELTNVLKNTLFNVIIDESTDVGCVKTMCICVKYVDSSSDHFETKFFKLVQLFEDVKSVDKGATGQKLFDDKSFHRFKNSIG</sequence>
<comment type="caution">
    <text evidence="1">The sequence shown here is derived from an EMBL/GenBank/DDBJ whole genome shotgun (WGS) entry which is preliminary data.</text>
</comment>
<keyword evidence="2" id="KW-1185">Reference proteome</keyword>
<reference evidence="1 2" key="1">
    <citation type="submission" date="2023-01" db="EMBL/GenBank/DDBJ databases">
        <authorList>
            <person name="Whitehead M."/>
        </authorList>
    </citation>
    <scope>NUCLEOTIDE SEQUENCE [LARGE SCALE GENOMIC DNA]</scope>
</reference>
<protein>
    <recommendedName>
        <fullName evidence="3">DUF4371 domain-containing protein</fullName>
    </recommendedName>
</protein>
<gene>
    <name evidence="1" type="ORF">MEUPH1_LOCUS10621</name>
</gene>
<accession>A0AAV0WG56</accession>
<proteinExistence type="predicted"/>
<evidence type="ECO:0008006" key="3">
    <source>
        <dbReference type="Google" id="ProtNLM"/>
    </source>
</evidence>
<evidence type="ECO:0000313" key="1">
    <source>
        <dbReference type="EMBL" id="CAI6354658.1"/>
    </source>
</evidence>